<feature type="domain" description="Acyclic terpene utilisation N-terminal" evidence="2">
    <location>
        <begin position="1"/>
        <end position="93"/>
    </location>
</feature>
<dbReference type="InterPro" id="IPR010839">
    <property type="entry name" value="AtuA_N"/>
</dbReference>
<reference evidence="4 5" key="1">
    <citation type="submission" date="2023-06" db="EMBL/GenBank/DDBJ databases">
        <authorList>
            <person name="Yushchuk O."/>
            <person name="Binda E."/>
            <person name="Ruckert-Reed C."/>
            <person name="Fedorenko V."/>
            <person name="Kalinowski J."/>
            <person name="Marinelli F."/>
        </authorList>
    </citation>
    <scope>NUCLEOTIDE SEQUENCE [LARGE SCALE GENOMIC DNA]</scope>
    <source>
        <strain evidence="4 5">NRRL 3884</strain>
    </source>
</reference>
<evidence type="ECO:0000259" key="2">
    <source>
        <dbReference type="Pfam" id="PF07287"/>
    </source>
</evidence>
<sequence length="601" mass="62109">MREMLDGGPLDYLTGDYLAELTMLILGRDRQKDPDLGYAKTFRHQVADCLDTIRSSDVRIVSNAGGLNPAALARAIRALAPDLTVAHVEGDQLAWPGAITANAYLGAFGIAEALRAGADIVVTGRVTDASLTLGPALAEFGWTRDDLDELAAGVVAGHVLECGTQATGGNFSGFTRLDLSRPLGFPIAEIDADGTVRITKHPAHGGAVTVDTVTAQLVYEIDSPGYLHPDVTARLDTVHLVQDAPDQVKIFGVRGAAPPSTTKVGINRLGGYRNSVSFVLTGLDIEQKAAWVRRQLAAALTTRPAELTWDLARTDRPDPATQAEASAILRCHVKDPDPEVVGRAFSNAAVELALASYPGFHVTAPPSAATPFGVFEAAYLPQSEVPHVAVLPDGTRLDITPPSAAGPDGGVPPRDTTVASSSGSAAGPDGGVPPRDTTVRASSGSAAGAGGGVPPGDATVASSSGSAAGAGGGVPSPDTTVRASRGTTAVPLGRLVYARSGDKGGTANVGVWVPAEHPHRRDAYEWLAGWLDADRVRALLPEAAGLDLTVHRLPRLAALNIVIEGLLGDGVAASTRFDPQAKAVGEWLRARTADIPTELLG</sequence>
<protein>
    <submittedName>
        <fullName evidence="4">Acyclic terpene utilization AtuA family protein</fullName>
    </submittedName>
</protein>
<evidence type="ECO:0000256" key="1">
    <source>
        <dbReference type="SAM" id="MobiDB-lite"/>
    </source>
</evidence>
<feature type="domain" description="Acyclic terpene utilisation N-terminal" evidence="2">
    <location>
        <begin position="98"/>
        <end position="389"/>
    </location>
</feature>
<evidence type="ECO:0000313" key="5">
    <source>
        <dbReference type="Proteomes" id="UP001240150"/>
    </source>
</evidence>
<dbReference type="Pfam" id="PF07287">
    <property type="entry name" value="AtuA"/>
    <property type="match status" value="2"/>
</dbReference>
<feature type="domain" description="AtuA-like ferredoxin-fold" evidence="3">
    <location>
        <begin position="490"/>
        <end position="589"/>
    </location>
</feature>
<gene>
    <name evidence="4" type="ORF">ACTOB_005127</name>
</gene>
<dbReference type="PANTHER" id="PTHR47585:SF1">
    <property type="entry name" value="DUF1446 DOMAIN-CONTAINING PROTEIN"/>
    <property type="match status" value="1"/>
</dbReference>
<feature type="region of interest" description="Disordered" evidence="1">
    <location>
        <begin position="393"/>
        <end position="487"/>
    </location>
</feature>
<accession>A0ABY8WV89</accession>
<feature type="compositionally biased region" description="Low complexity" evidence="1">
    <location>
        <begin position="415"/>
        <end position="427"/>
    </location>
</feature>
<dbReference type="InterPro" id="IPR056362">
    <property type="entry name" value="AtuA-like_ferredoxin_dom"/>
</dbReference>
<proteinExistence type="predicted"/>
<name>A0ABY8WV89_9ACTN</name>
<dbReference type="Pfam" id="PF23544">
    <property type="entry name" value="AtuA_ferredoxin"/>
    <property type="match status" value="1"/>
</dbReference>
<evidence type="ECO:0000259" key="3">
    <source>
        <dbReference type="Pfam" id="PF23544"/>
    </source>
</evidence>
<feature type="compositionally biased region" description="Low complexity" evidence="1">
    <location>
        <begin position="455"/>
        <end position="467"/>
    </location>
</feature>
<feature type="compositionally biased region" description="Polar residues" evidence="1">
    <location>
        <begin position="477"/>
        <end position="487"/>
    </location>
</feature>
<dbReference type="EMBL" id="CP126980">
    <property type="protein sequence ID" value="WIN00858.1"/>
    <property type="molecule type" value="Genomic_DNA"/>
</dbReference>
<dbReference type="Proteomes" id="UP001240150">
    <property type="component" value="Chromosome"/>
</dbReference>
<keyword evidence="5" id="KW-1185">Reference proteome</keyword>
<organism evidence="4 5">
    <name type="scientific">Actinoplanes oblitus</name>
    <dbReference type="NCBI Taxonomy" id="3040509"/>
    <lineage>
        <taxon>Bacteria</taxon>
        <taxon>Bacillati</taxon>
        <taxon>Actinomycetota</taxon>
        <taxon>Actinomycetes</taxon>
        <taxon>Micromonosporales</taxon>
        <taxon>Micromonosporaceae</taxon>
        <taxon>Actinoplanes</taxon>
    </lineage>
</organism>
<evidence type="ECO:0000313" key="4">
    <source>
        <dbReference type="EMBL" id="WIN00858.1"/>
    </source>
</evidence>
<dbReference type="PANTHER" id="PTHR47585">
    <property type="match status" value="1"/>
</dbReference>